<dbReference type="RefSeq" id="WP_130602725.1">
    <property type="nucleotide sequence ID" value="NZ_CP036200.1"/>
</dbReference>
<name>A0A411PLW8_9GAMM</name>
<evidence type="ECO:0000259" key="2">
    <source>
        <dbReference type="PROSITE" id="PS51832"/>
    </source>
</evidence>
<dbReference type="Pfam" id="PF20969">
    <property type="entry name" value="MASE11"/>
    <property type="match status" value="1"/>
</dbReference>
<dbReference type="InterPro" id="IPR003607">
    <property type="entry name" value="HD/PDEase_dom"/>
</dbReference>
<keyword evidence="1" id="KW-0812">Transmembrane</keyword>
<feature type="domain" description="HD-GYP" evidence="2">
    <location>
        <begin position="190"/>
        <end position="400"/>
    </location>
</feature>
<dbReference type="KEGG" id="smai:EXU30_19030"/>
<dbReference type="PANTHER" id="PTHR45228:SF4">
    <property type="entry name" value="LIPOPROTEIN"/>
    <property type="match status" value="1"/>
</dbReference>
<dbReference type="EMBL" id="CP036200">
    <property type="protein sequence ID" value="QBF84526.1"/>
    <property type="molecule type" value="Genomic_DNA"/>
</dbReference>
<feature type="transmembrane region" description="Helical" evidence="1">
    <location>
        <begin position="78"/>
        <end position="96"/>
    </location>
</feature>
<dbReference type="SMART" id="SM00471">
    <property type="entry name" value="HDc"/>
    <property type="match status" value="1"/>
</dbReference>
<feature type="transmembrane region" description="Helical" evidence="1">
    <location>
        <begin position="25"/>
        <end position="43"/>
    </location>
</feature>
<gene>
    <name evidence="3" type="ORF">EXU30_19030</name>
</gene>
<evidence type="ECO:0000313" key="3">
    <source>
        <dbReference type="EMBL" id="QBF84526.1"/>
    </source>
</evidence>
<evidence type="ECO:0000313" key="4">
    <source>
        <dbReference type="Proteomes" id="UP000291106"/>
    </source>
</evidence>
<dbReference type="InterPro" id="IPR048437">
    <property type="entry name" value="MASE11"/>
</dbReference>
<protein>
    <submittedName>
        <fullName evidence="3">HD domain-containing protein</fullName>
    </submittedName>
</protein>
<dbReference type="CDD" id="cd00077">
    <property type="entry name" value="HDc"/>
    <property type="match status" value="1"/>
</dbReference>
<keyword evidence="4" id="KW-1185">Reference proteome</keyword>
<sequence>MDAIIPQVYSSSPVAYWRRQIFSRVFRIIAVLCIPVYLTSVYLSVVLGLWSMVVLDTVVYSMFLLAIYLPKLPDKQRYLIGCSVGYIIGIGFTVVIGPSGAGLFWLFCFPILAVLLLGKNAGANALYINGFSLAIVGMAYHLGYTKWPETVGYDIFIYVVVMINFMVTNAICTLMAGFILRRVEERLGQQALTSKLLCLALAKSAEYQDPFLYGHVLRVEQYIDILSKEILQSKQCPDEFTHEIVEDLRCACMLHDVGNIDVNQQFLLKAGRVNADEFEELKAHTITGCEFIKQLQAYGQGSEIMALAKQLSRSHHENWDGSGYPDGINGAHIPFAARVLRVCDAYDAMTSPRHYKSASSHKEAVYQLVKGKSVQFDPLVIEHFLKVEQRFEQVNKGQHH</sequence>
<feature type="transmembrane region" description="Helical" evidence="1">
    <location>
        <begin position="155"/>
        <end position="180"/>
    </location>
</feature>
<dbReference type="Proteomes" id="UP000291106">
    <property type="component" value="Chromosome"/>
</dbReference>
<feature type="transmembrane region" description="Helical" evidence="1">
    <location>
        <begin position="49"/>
        <end position="69"/>
    </location>
</feature>
<accession>A0A411PLW8</accession>
<feature type="transmembrane region" description="Helical" evidence="1">
    <location>
        <begin position="125"/>
        <end position="143"/>
    </location>
</feature>
<dbReference type="SUPFAM" id="SSF109604">
    <property type="entry name" value="HD-domain/PDEase-like"/>
    <property type="match status" value="1"/>
</dbReference>
<dbReference type="InterPro" id="IPR052020">
    <property type="entry name" value="Cyclic_di-GMP/3'3'-cGAMP_PDE"/>
</dbReference>
<organism evidence="3 4">
    <name type="scientific">Shewanella maritima</name>
    <dbReference type="NCBI Taxonomy" id="2520507"/>
    <lineage>
        <taxon>Bacteria</taxon>
        <taxon>Pseudomonadati</taxon>
        <taxon>Pseudomonadota</taxon>
        <taxon>Gammaproteobacteria</taxon>
        <taxon>Alteromonadales</taxon>
        <taxon>Shewanellaceae</taxon>
        <taxon>Shewanella</taxon>
    </lineage>
</organism>
<dbReference type="Gene3D" id="1.10.3210.10">
    <property type="entry name" value="Hypothetical protein af1432"/>
    <property type="match status" value="1"/>
</dbReference>
<dbReference type="InterPro" id="IPR037522">
    <property type="entry name" value="HD_GYP_dom"/>
</dbReference>
<dbReference type="PROSITE" id="PS51832">
    <property type="entry name" value="HD_GYP"/>
    <property type="match status" value="1"/>
</dbReference>
<dbReference type="GO" id="GO:0008081">
    <property type="term" value="F:phosphoric diester hydrolase activity"/>
    <property type="evidence" value="ECO:0007669"/>
    <property type="project" value="UniProtKB-ARBA"/>
</dbReference>
<keyword evidence="1" id="KW-0472">Membrane</keyword>
<feature type="transmembrane region" description="Helical" evidence="1">
    <location>
        <begin position="102"/>
        <end position="118"/>
    </location>
</feature>
<dbReference type="AlphaFoldDB" id="A0A411PLW8"/>
<keyword evidence="1" id="KW-1133">Transmembrane helix</keyword>
<proteinExistence type="predicted"/>
<evidence type="ECO:0000256" key="1">
    <source>
        <dbReference type="SAM" id="Phobius"/>
    </source>
</evidence>
<dbReference type="PANTHER" id="PTHR45228">
    <property type="entry name" value="CYCLIC DI-GMP PHOSPHODIESTERASE TM_0186-RELATED"/>
    <property type="match status" value="1"/>
</dbReference>
<dbReference type="Pfam" id="PF13487">
    <property type="entry name" value="HD_5"/>
    <property type="match status" value="1"/>
</dbReference>
<dbReference type="OrthoDB" id="6210373at2"/>
<reference evidence="3 4" key="1">
    <citation type="submission" date="2019-02" db="EMBL/GenBank/DDBJ databases">
        <title>Shewanella sp. D4-2 isolated from Dokdo Island.</title>
        <authorList>
            <person name="Baek K."/>
        </authorList>
    </citation>
    <scope>NUCLEOTIDE SEQUENCE [LARGE SCALE GENOMIC DNA]</scope>
    <source>
        <strain evidence="3 4">D4-2</strain>
    </source>
</reference>